<reference evidence="2" key="1">
    <citation type="submission" date="2020-12" db="EMBL/GenBank/DDBJ databases">
        <title>WGS assembly of Carya illinoinensis cv. Pawnee.</title>
        <authorList>
            <person name="Platts A."/>
            <person name="Shu S."/>
            <person name="Wright S."/>
            <person name="Barry K."/>
            <person name="Edger P."/>
            <person name="Pires J.C."/>
            <person name="Schmutz J."/>
        </authorList>
    </citation>
    <scope>NUCLEOTIDE SEQUENCE</scope>
    <source>
        <tissue evidence="2">Leaf</tissue>
    </source>
</reference>
<accession>A0A8T1PQ05</accession>
<keyword evidence="3" id="KW-1185">Reference proteome</keyword>
<dbReference type="InterPro" id="IPR005135">
    <property type="entry name" value="Endo/exonuclease/phosphatase"/>
</dbReference>
<dbReference type="EMBL" id="CM031817">
    <property type="protein sequence ID" value="KAG6643357.1"/>
    <property type="molecule type" value="Genomic_DNA"/>
</dbReference>
<dbReference type="AlphaFoldDB" id="A0A8T1PQ05"/>
<gene>
    <name evidence="2" type="ORF">CIPAW_09G205800</name>
</gene>
<dbReference type="GO" id="GO:0003824">
    <property type="term" value="F:catalytic activity"/>
    <property type="evidence" value="ECO:0007669"/>
    <property type="project" value="InterPro"/>
</dbReference>
<organism evidence="2 3">
    <name type="scientific">Carya illinoinensis</name>
    <name type="common">Pecan</name>
    <dbReference type="NCBI Taxonomy" id="32201"/>
    <lineage>
        <taxon>Eukaryota</taxon>
        <taxon>Viridiplantae</taxon>
        <taxon>Streptophyta</taxon>
        <taxon>Embryophyta</taxon>
        <taxon>Tracheophyta</taxon>
        <taxon>Spermatophyta</taxon>
        <taxon>Magnoliopsida</taxon>
        <taxon>eudicotyledons</taxon>
        <taxon>Gunneridae</taxon>
        <taxon>Pentapetalae</taxon>
        <taxon>rosids</taxon>
        <taxon>fabids</taxon>
        <taxon>Fagales</taxon>
        <taxon>Juglandaceae</taxon>
        <taxon>Carya</taxon>
    </lineage>
</organism>
<evidence type="ECO:0000259" key="1">
    <source>
        <dbReference type="Pfam" id="PF03372"/>
    </source>
</evidence>
<dbReference type="Pfam" id="PF03372">
    <property type="entry name" value="Exo_endo_phos"/>
    <property type="match status" value="1"/>
</dbReference>
<feature type="domain" description="Endonuclease/exonuclease/phosphatase" evidence="1">
    <location>
        <begin position="62"/>
        <end position="150"/>
    </location>
</feature>
<protein>
    <recommendedName>
        <fullName evidence="1">Endonuclease/exonuclease/phosphatase domain-containing protein</fullName>
    </recommendedName>
</protein>
<dbReference type="PANTHER" id="PTHR33710:SF64">
    <property type="entry name" value="ENDONUCLEASE_EXONUCLEASE_PHOSPHATASE DOMAIN-CONTAINING PROTEIN"/>
    <property type="match status" value="1"/>
</dbReference>
<comment type="caution">
    <text evidence="2">The sequence shown here is derived from an EMBL/GenBank/DDBJ whole genome shotgun (WGS) entry which is preliminary data.</text>
</comment>
<name>A0A8T1PQ05_CARIL</name>
<sequence>MWNRRVVELRDHLVGEFLVACHFKNLEDGFEWAFAGVYGPTVDCSRSLLWDEMLGVCRWWNLPWCFGGDFNLTHFPSEKSGESNFSHAMSSSSDLIFELNPIDLPLVGGDYTWSNGRSFSRLDRFLVSTSWEAHFSGLNQKLLPRMCSDHYPIMLDCGGVKVGRRYFKFENMRLKEEGFVDKVRS</sequence>
<proteinExistence type="predicted"/>
<dbReference type="Proteomes" id="UP000811609">
    <property type="component" value="Chromosome 9"/>
</dbReference>
<dbReference type="PANTHER" id="PTHR33710">
    <property type="entry name" value="BNAC02G09200D PROTEIN"/>
    <property type="match status" value="1"/>
</dbReference>
<evidence type="ECO:0000313" key="3">
    <source>
        <dbReference type="Proteomes" id="UP000811609"/>
    </source>
</evidence>
<evidence type="ECO:0000313" key="2">
    <source>
        <dbReference type="EMBL" id="KAG6643357.1"/>
    </source>
</evidence>